<dbReference type="EMBL" id="MN740916">
    <property type="protein sequence ID" value="QHU17532.1"/>
    <property type="molecule type" value="Genomic_DNA"/>
</dbReference>
<dbReference type="AlphaFoldDB" id="A0A6C0KHR5"/>
<reference evidence="1" key="1">
    <citation type="journal article" date="2020" name="Nature">
        <title>Giant virus diversity and host interactions through global metagenomics.</title>
        <authorList>
            <person name="Schulz F."/>
            <person name="Roux S."/>
            <person name="Paez-Espino D."/>
            <person name="Jungbluth S."/>
            <person name="Walsh D.A."/>
            <person name="Denef V.J."/>
            <person name="McMahon K.D."/>
            <person name="Konstantinidis K.T."/>
            <person name="Eloe-Fadrosh E.A."/>
            <person name="Kyrpides N.C."/>
            <person name="Woyke T."/>
        </authorList>
    </citation>
    <scope>NUCLEOTIDE SEQUENCE</scope>
    <source>
        <strain evidence="1">GVMAG-S-3300012919-55</strain>
    </source>
</reference>
<sequence length="835" mass="96528">MAKSWYEYTFDITGYPVPPNDDIHGIYNIGLDSASDSFNECLGLVCKWFIEYFQIDPLFHTHVLNPGIGQIDNALKELLEGKRVTTISVDTAKQDPTKLFPYIITDPVDQYVKNYIVTVLNILSNIKIHGNILLIEDFQKVWTFILVRFFEEKDPILYKHENFIFRALKNKLKGIPNMSTFRTQVNPKDGCVASMHAALQRSITNVNDYISNNESLEYTKLSKKITNKKRNRNRNVDAIEREVNAFSNMKNTIYAKACGISPTTLDSATEFEVRFGCYKLMKACGDANPNKTFIDNFYNQCIMSGKKKADGAKLEDEHSLPFKILFGVLKPEAFRVILTRMTHELNHKFIPETYKIQEEGQPLAGQKICNASFTNRLVSQLKENLEYDEYTFCRFLFLFHAYLLANQFVLDSKDVADRFRNLKNVKHLIDLAHTEFHRNVAGGIVKKIEPRHFNQLSLTAQVKQGGSRFPRKSYKKKKIINRTKKMIGGVNMGGVNMVKEYENNDNLHFVIDGNLDNRYSPEYFTLSILSIFDALEMISNSHKVDVEIKYVPHEDGINLFEKFKHDPFLKLLNAIIDLLDIHVDPFFALYHKKVSEVVPTDPYLQARDFIVDKIKTSKPAVVVETHPSYTEKIHKALRDKIEYLKEIIYSIDEMDDIYQELNKLILIIDNPDFMNVLNILVTNFYVGKIAGATKDDIQDVFLNQLFPDIPDIPDSSTAFNVVNYNTFKQRLDAYMYSSTETPVGMNTQTQYAVTVPVSISLPTTPKPRHRRTRHHRRNAFELMPDGKKTRRVKMEHKRNVNRNQKLKMRRGLRKPLGSIGSRNMNELINQRISQQ</sequence>
<accession>A0A6C0KHR5</accession>
<name>A0A6C0KHR5_9ZZZZ</name>
<proteinExistence type="predicted"/>
<organism evidence="1">
    <name type="scientific">viral metagenome</name>
    <dbReference type="NCBI Taxonomy" id="1070528"/>
    <lineage>
        <taxon>unclassified sequences</taxon>
        <taxon>metagenomes</taxon>
        <taxon>organismal metagenomes</taxon>
    </lineage>
</organism>
<evidence type="ECO:0000313" key="1">
    <source>
        <dbReference type="EMBL" id="QHU17532.1"/>
    </source>
</evidence>
<protein>
    <submittedName>
        <fullName evidence="1">Uncharacterized protein</fullName>
    </submittedName>
</protein>